<dbReference type="InterPro" id="IPR001128">
    <property type="entry name" value="Cyt_P450"/>
</dbReference>
<accession>A0A0D2I8P0</accession>
<evidence type="ECO:0000256" key="9">
    <source>
        <dbReference type="RuleBase" id="RU000461"/>
    </source>
</evidence>
<sequence>MADCVPEWRDFPVWSNVLQLVARVSAVTFIGPALCHDKDWLDLSVHYAVEAFDCVRALRLWPKLTQPFVHWFLPEFRRLRGRHGQARRIIEGEWKRRQLLSASGKHEVYNDGMQWLHETAKDRPFDRTDSQLTLAFAAIHTTSDLITKVIFDIAAHPEILDPLREEMVAALAGGFTKSALYNMKLLDSVLKESQRLSPSSYAPCTRKIDKEFKLSDGTVLPKDAQLAFTANRNFDASVWPNPDNFNPYRFLELRNKPGKENAWQFVTAQVDQLGFGTGQHACPGRFFASNEAKIALCHLLLKYDIKLAGAERPKNMTIGAEIVAPVLDSIRIKRRYDLEAALLK</sequence>
<comment type="similarity">
    <text evidence="2 9">Belongs to the cytochrome P450 family.</text>
</comment>
<evidence type="ECO:0000256" key="2">
    <source>
        <dbReference type="ARBA" id="ARBA00010617"/>
    </source>
</evidence>
<keyword evidence="5 9" id="KW-0560">Oxidoreductase</keyword>
<dbReference type="VEuPathDB" id="FungiDB:Z518_11329"/>
<dbReference type="PANTHER" id="PTHR46206:SF2">
    <property type="entry name" value="CYTOCHROME P450 MONOOXYGENASE AUSG-RELATED"/>
    <property type="match status" value="1"/>
</dbReference>
<dbReference type="GeneID" id="25299400"/>
<dbReference type="InterPro" id="IPR002403">
    <property type="entry name" value="Cyt_P450_E_grp-IV"/>
</dbReference>
<dbReference type="InterPro" id="IPR036396">
    <property type="entry name" value="Cyt_P450_sf"/>
</dbReference>
<comment type="cofactor">
    <cofactor evidence="1 8">
        <name>heme</name>
        <dbReference type="ChEBI" id="CHEBI:30413"/>
    </cofactor>
</comment>
<dbReference type="AlphaFoldDB" id="A0A0D2I8P0"/>
<dbReference type="GO" id="GO:0016705">
    <property type="term" value="F:oxidoreductase activity, acting on paired donors, with incorporation or reduction of molecular oxygen"/>
    <property type="evidence" value="ECO:0007669"/>
    <property type="project" value="InterPro"/>
</dbReference>
<evidence type="ECO:0000313" key="11">
    <source>
        <dbReference type="Proteomes" id="UP000053617"/>
    </source>
</evidence>
<protein>
    <recommendedName>
        <fullName evidence="12">Cytochrome P450 monooxygenase</fullName>
    </recommendedName>
</protein>
<organism evidence="10 11">
    <name type="scientific">Rhinocladiella mackenziei CBS 650.93</name>
    <dbReference type="NCBI Taxonomy" id="1442369"/>
    <lineage>
        <taxon>Eukaryota</taxon>
        <taxon>Fungi</taxon>
        <taxon>Dikarya</taxon>
        <taxon>Ascomycota</taxon>
        <taxon>Pezizomycotina</taxon>
        <taxon>Eurotiomycetes</taxon>
        <taxon>Chaetothyriomycetidae</taxon>
        <taxon>Chaetothyriales</taxon>
        <taxon>Herpotrichiellaceae</taxon>
        <taxon>Rhinocladiella</taxon>
    </lineage>
</organism>
<dbReference type="HOGENOM" id="CLU_022195_1_0_1"/>
<keyword evidence="7 9" id="KW-0503">Monooxygenase</keyword>
<evidence type="ECO:0000256" key="3">
    <source>
        <dbReference type="ARBA" id="ARBA00022617"/>
    </source>
</evidence>
<proteinExistence type="inferred from homology"/>
<keyword evidence="6 8" id="KW-0408">Iron</keyword>
<dbReference type="Gene3D" id="1.10.630.10">
    <property type="entry name" value="Cytochrome P450"/>
    <property type="match status" value="1"/>
</dbReference>
<feature type="binding site" description="axial binding residue" evidence="8">
    <location>
        <position position="282"/>
    </location>
    <ligand>
        <name>heme</name>
        <dbReference type="ChEBI" id="CHEBI:30413"/>
    </ligand>
    <ligandPart>
        <name>Fe</name>
        <dbReference type="ChEBI" id="CHEBI:18248"/>
    </ligandPart>
</feature>
<keyword evidence="11" id="KW-1185">Reference proteome</keyword>
<dbReference type="GO" id="GO:0005506">
    <property type="term" value="F:iron ion binding"/>
    <property type="evidence" value="ECO:0007669"/>
    <property type="project" value="InterPro"/>
</dbReference>
<dbReference type="Pfam" id="PF00067">
    <property type="entry name" value="p450"/>
    <property type="match status" value="1"/>
</dbReference>
<dbReference type="RefSeq" id="XP_013266727.1">
    <property type="nucleotide sequence ID" value="XM_013411273.1"/>
</dbReference>
<dbReference type="InterPro" id="IPR017972">
    <property type="entry name" value="Cyt_P450_CS"/>
</dbReference>
<dbReference type="PROSITE" id="PS00086">
    <property type="entry name" value="CYTOCHROME_P450"/>
    <property type="match status" value="1"/>
</dbReference>
<keyword evidence="4 8" id="KW-0479">Metal-binding</keyword>
<evidence type="ECO:0000313" key="10">
    <source>
        <dbReference type="EMBL" id="KIW99590.1"/>
    </source>
</evidence>
<dbReference type="GO" id="GO:0020037">
    <property type="term" value="F:heme binding"/>
    <property type="evidence" value="ECO:0007669"/>
    <property type="project" value="InterPro"/>
</dbReference>
<evidence type="ECO:0000256" key="4">
    <source>
        <dbReference type="ARBA" id="ARBA00022723"/>
    </source>
</evidence>
<dbReference type="PRINTS" id="PR00465">
    <property type="entry name" value="EP450IV"/>
</dbReference>
<gene>
    <name evidence="10" type="ORF">Z518_11329</name>
</gene>
<evidence type="ECO:0000256" key="1">
    <source>
        <dbReference type="ARBA" id="ARBA00001971"/>
    </source>
</evidence>
<dbReference type="PANTHER" id="PTHR46206">
    <property type="entry name" value="CYTOCHROME P450"/>
    <property type="match status" value="1"/>
</dbReference>
<evidence type="ECO:0008006" key="12">
    <source>
        <dbReference type="Google" id="ProtNLM"/>
    </source>
</evidence>
<evidence type="ECO:0000256" key="6">
    <source>
        <dbReference type="ARBA" id="ARBA00023004"/>
    </source>
</evidence>
<dbReference type="OrthoDB" id="1844152at2759"/>
<dbReference type="STRING" id="1442369.A0A0D2I8P0"/>
<evidence type="ECO:0000256" key="8">
    <source>
        <dbReference type="PIRSR" id="PIRSR602403-1"/>
    </source>
</evidence>
<dbReference type="GO" id="GO:0004497">
    <property type="term" value="F:monooxygenase activity"/>
    <property type="evidence" value="ECO:0007669"/>
    <property type="project" value="UniProtKB-KW"/>
</dbReference>
<reference evidence="10 11" key="1">
    <citation type="submission" date="2015-01" db="EMBL/GenBank/DDBJ databases">
        <title>The Genome Sequence of Rhinocladiella mackenzie CBS 650.93.</title>
        <authorList>
            <consortium name="The Broad Institute Genomics Platform"/>
            <person name="Cuomo C."/>
            <person name="de Hoog S."/>
            <person name="Gorbushina A."/>
            <person name="Stielow B."/>
            <person name="Teixiera M."/>
            <person name="Abouelleil A."/>
            <person name="Chapman S.B."/>
            <person name="Priest M."/>
            <person name="Young S.K."/>
            <person name="Wortman J."/>
            <person name="Nusbaum C."/>
            <person name="Birren B."/>
        </authorList>
    </citation>
    <scope>NUCLEOTIDE SEQUENCE [LARGE SCALE GENOMIC DNA]</scope>
    <source>
        <strain evidence="10 11">CBS 650.93</strain>
    </source>
</reference>
<dbReference type="EMBL" id="KN847486">
    <property type="protein sequence ID" value="KIW99590.1"/>
    <property type="molecule type" value="Genomic_DNA"/>
</dbReference>
<evidence type="ECO:0000256" key="5">
    <source>
        <dbReference type="ARBA" id="ARBA00023002"/>
    </source>
</evidence>
<dbReference type="SUPFAM" id="SSF48264">
    <property type="entry name" value="Cytochrome P450"/>
    <property type="match status" value="1"/>
</dbReference>
<keyword evidence="3 8" id="KW-0349">Heme</keyword>
<dbReference type="Proteomes" id="UP000053617">
    <property type="component" value="Unassembled WGS sequence"/>
</dbReference>
<name>A0A0D2I8P0_9EURO</name>
<evidence type="ECO:0000256" key="7">
    <source>
        <dbReference type="ARBA" id="ARBA00023033"/>
    </source>
</evidence>
<dbReference type="CDD" id="cd11041">
    <property type="entry name" value="CYP503A1-like"/>
    <property type="match status" value="1"/>
</dbReference>